<gene>
    <name evidence="2" type="ORF">Y1Q_0007513</name>
</gene>
<accession>A0A151M593</accession>
<dbReference type="Proteomes" id="UP000050525">
    <property type="component" value="Unassembled WGS sequence"/>
</dbReference>
<evidence type="ECO:0000256" key="1">
    <source>
        <dbReference type="SAM" id="MobiDB-lite"/>
    </source>
</evidence>
<organism evidence="2 3">
    <name type="scientific">Alligator mississippiensis</name>
    <name type="common">American alligator</name>
    <dbReference type="NCBI Taxonomy" id="8496"/>
    <lineage>
        <taxon>Eukaryota</taxon>
        <taxon>Metazoa</taxon>
        <taxon>Chordata</taxon>
        <taxon>Craniata</taxon>
        <taxon>Vertebrata</taxon>
        <taxon>Euteleostomi</taxon>
        <taxon>Archelosauria</taxon>
        <taxon>Archosauria</taxon>
        <taxon>Crocodylia</taxon>
        <taxon>Alligatoridae</taxon>
        <taxon>Alligatorinae</taxon>
        <taxon>Alligator</taxon>
    </lineage>
</organism>
<evidence type="ECO:0000313" key="3">
    <source>
        <dbReference type="Proteomes" id="UP000050525"/>
    </source>
</evidence>
<evidence type="ECO:0000313" key="2">
    <source>
        <dbReference type="EMBL" id="KYO19590.1"/>
    </source>
</evidence>
<comment type="caution">
    <text evidence="2">The sequence shown here is derived from an EMBL/GenBank/DDBJ whole genome shotgun (WGS) entry which is preliminary data.</text>
</comment>
<sequence length="75" mass="8910">MLMDNSRNQSEQNTWRRGEKYNPAFERHWKSSPCWPANKEKIDCSGQRKSEPIVTWIPGQRSSRRRQRIPAPLTV</sequence>
<reference evidence="2 3" key="1">
    <citation type="journal article" date="2012" name="Genome Biol.">
        <title>Sequencing three crocodilian genomes to illuminate the evolution of archosaurs and amniotes.</title>
        <authorList>
            <person name="St John J.A."/>
            <person name="Braun E.L."/>
            <person name="Isberg S.R."/>
            <person name="Miles L.G."/>
            <person name="Chong A.Y."/>
            <person name="Gongora J."/>
            <person name="Dalzell P."/>
            <person name="Moran C."/>
            <person name="Bed'hom B."/>
            <person name="Abzhanov A."/>
            <person name="Burgess S.C."/>
            <person name="Cooksey A.M."/>
            <person name="Castoe T.A."/>
            <person name="Crawford N.G."/>
            <person name="Densmore L.D."/>
            <person name="Drew J.C."/>
            <person name="Edwards S.V."/>
            <person name="Faircloth B.C."/>
            <person name="Fujita M.K."/>
            <person name="Greenwold M.J."/>
            <person name="Hoffmann F.G."/>
            <person name="Howard J.M."/>
            <person name="Iguchi T."/>
            <person name="Janes D.E."/>
            <person name="Khan S.Y."/>
            <person name="Kohno S."/>
            <person name="de Koning A.J."/>
            <person name="Lance S.L."/>
            <person name="McCarthy F.M."/>
            <person name="McCormack J.E."/>
            <person name="Merchant M.E."/>
            <person name="Peterson D.G."/>
            <person name="Pollock D.D."/>
            <person name="Pourmand N."/>
            <person name="Raney B.J."/>
            <person name="Roessler K.A."/>
            <person name="Sanford J.R."/>
            <person name="Sawyer R.H."/>
            <person name="Schmidt C.J."/>
            <person name="Triplett E.W."/>
            <person name="Tuberville T.D."/>
            <person name="Venegas-Anaya M."/>
            <person name="Howard J.T."/>
            <person name="Jarvis E.D."/>
            <person name="Guillette L.J.Jr."/>
            <person name="Glenn T.C."/>
            <person name="Green R.E."/>
            <person name="Ray D.A."/>
        </authorList>
    </citation>
    <scope>NUCLEOTIDE SEQUENCE [LARGE SCALE GENOMIC DNA]</scope>
    <source>
        <strain evidence="2">KSC_2009_1</strain>
    </source>
</reference>
<feature type="region of interest" description="Disordered" evidence="1">
    <location>
        <begin position="1"/>
        <end position="21"/>
    </location>
</feature>
<feature type="compositionally biased region" description="Polar residues" evidence="1">
    <location>
        <begin position="1"/>
        <end position="13"/>
    </location>
</feature>
<dbReference type="EMBL" id="AKHW03006584">
    <property type="protein sequence ID" value="KYO19590.1"/>
    <property type="molecule type" value="Genomic_DNA"/>
</dbReference>
<keyword evidence="3" id="KW-1185">Reference proteome</keyword>
<dbReference type="AlphaFoldDB" id="A0A151M593"/>
<proteinExistence type="predicted"/>
<protein>
    <submittedName>
        <fullName evidence="2">Uncharacterized protein</fullName>
    </submittedName>
</protein>
<name>A0A151M593_ALLMI</name>